<accession>A0ABT2TDG2</accession>
<organism evidence="2 3">
    <name type="scientific">Faecalicatena acetigenes</name>
    <dbReference type="NCBI Taxonomy" id="2981790"/>
    <lineage>
        <taxon>Bacteria</taxon>
        <taxon>Bacillati</taxon>
        <taxon>Bacillota</taxon>
        <taxon>Clostridia</taxon>
        <taxon>Lachnospirales</taxon>
        <taxon>Lachnospiraceae</taxon>
        <taxon>Faecalicatena</taxon>
    </lineage>
</organism>
<reference evidence="2 3" key="1">
    <citation type="journal article" date="2021" name="ISME Commun">
        <title>Automated analysis of genomic sequences facilitates high-throughput and comprehensive description of bacteria.</title>
        <authorList>
            <person name="Hitch T.C.A."/>
        </authorList>
    </citation>
    <scope>NUCLEOTIDE SEQUENCE [LARGE SCALE GENOMIC DNA]</scope>
    <source>
        <strain evidence="2 3">H2_18</strain>
    </source>
</reference>
<comment type="caution">
    <text evidence="2">The sequence shown here is derived from an EMBL/GenBank/DDBJ whole genome shotgun (WGS) entry which is preliminary data.</text>
</comment>
<sequence length="53" mass="5690">MIKGFLLAFDVILLALFLFGMIFGAKTKEKGMGLLSGTIALIIALNSLFILNS</sequence>
<feature type="transmembrane region" description="Helical" evidence="1">
    <location>
        <begin position="34"/>
        <end position="51"/>
    </location>
</feature>
<evidence type="ECO:0000313" key="2">
    <source>
        <dbReference type="EMBL" id="MCU6748026.1"/>
    </source>
</evidence>
<evidence type="ECO:0000313" key="3">
    <source>
        <dbReference type="Proteomes" id="UP001652394"/>
    </source>
</evidence>
<keyword evidence="1" id="KW-0812">Transmembrane</keyword>
<keyword evidence="1" id="KW-1133">Transmembrane helix</keyword>
<dbReference type="Proteomes" id="UP001652394">
    <property type="component" value="Unassembled WGS sequence"/>
</dbReference>
<dbReference type="EMBL" id="JAOQJX010000015">
    <property type="protein sequence ID" value="MCU6748026.1"/>
    <property type="molecule type" value="Genomic_DNA"/>
</dbReference>
<keyword evidence="3" id="KW-1185">Reference proteome</keyword>
<proteinExistence type="predicted"/>
<dbReference type="RefSeq" id="WP_267304132.1">
    <property type="nucleotide sequence ID" value="NZ_JAOQJX010000015.1"/>
</dbReference>
<protein>
    <submittedName>
        <fullName evidence="2">Uncharacterized protein</fullName>
    </submittedName>
</protein>
<evidence type="ECO:0000256" key="1">
    <source>
        <dbReference type="SAM" id="Phobius"/>
    </source>
</evidence>
<name>A0ABT2TDG2_9FIRM</name>
<keyword evidence="1" id="KW-0472">Membrane</keyword>
<gene>
    <name evidence="2" type="ORF">OCV51_10245</name>
</gene>